<dbReference type="EMBL" id="JAINUF010000013">
    <property type="protein sequence ID" value="KAJ8344453.1"/>
    <property type="molecule type" value="Genomic_DNA"/>
</dbReference>
<feature type="compositionally biased region" description="Basic and acidic residues" evidence="1">
    <location>
        <begin position="1"/>
        <end position="10"/>
    </location>
</feature>
<organism evidence="2 3">
    <name type="scientific">Synaphobranchus kaupii</name>
    <name type="common">Kaup's arrowtooth eel</name>
    <dbReference type="NCBI Taxonomy" id="118154"/>
    <lineage>
        <taxon>Eukaryota</taxon>
        <taxon>Metazoa</taxon>
        <taxon>Chordata</taxon>
        <taxon>Craniata</taxon>
        <taxon>Vertebrata</taxon>
        <taxon>Euteleostomi</taxon>
        <taxon>Actinopterygii</taxon>
        <taxon>Neopterygii</taxon>
        <taxon>Teleostei</taxon>
        <taxon>Anguilliformes</taxon>
        <taxon>Synaphobranchidae</taxon>
        <taxon>Synaphobranchus</taxon>
    </lineage>
</organism>
<evidence type="ECO:0000313" key="3">
    <source>
        <dbReference type="Proteomes" id="UP001152622"/>
    </source>
</evidence>
<dbReference type="Proteomes" id="UP001152622">
    <property type="component" value="Chromosome 13"/>
</dbReference>
<feature type="compositionally biased region" description="Basic and acidic residues" evidence="1">
    <location>
        <begin position="32"/>
        <end position="44"/>
    </location>
</feature>
<sequence>MLLSHLERGARGNTSRSAETIAPMASGTRNNNNERDTLSLRAARGQDGRDSVCFHAPPAQACTDPAPVYTPRDRADRTAGVSVALRYPCTTPSGGWQVGADLQAADKEQVYLICLHCCLG</sequence>
<proteinExistence type="predicted"/>
<evidence type="ECO:0000256" key="1">
    <source>
        <dbReference type="SAM" id="MobiDB-lite"/>
    </source>
</evidence>
<dbReference type="AlphaFoldDB" id="A0A9Q1ESX4"/>
<feature type="region of interest" description="Disordered" evidence="1">
    <location>
        <begin position="1"/>
        <end position="44"/>
    </location>
</feature>
<accession>A0A9Q1ESX4</accession>
<gene>
    <name evidence="2" type="ORF">SKAU_G00317820</name>
</gene>
<protein>
    <submittedName>
        <fullName evidence="2">Uncharacterized protein</fullName>
    </submittedName>
</protein>
<keyword evidence="3" id="KW-1185">Reference proteome</keyword>
<comment type="caution">
    <text evidence="2">The sequence shown here is derived from an EMBL/GenBank/DDBJ whole genome shotgun (WGS) entry which is preliminary data.</text>
</comment>
<name>A0A9Q1ESX4_SYNKA</name>
<reference evidence="2" key="1">
    <citation type="journal article" date="2023" name="Science">
        <title>Genome structures resolve the early diversification of teleost fishes.</title>
        <authorList>
            <person name="Parey E."/>
            <person name="Louis A."/>
            <person name="Montfort J."/>
            <person name="Bouchez O."/>
            <person name="Roques C."/>
            <person name="Iampietro C."/>
            <person name="Lluch J."/>
            <person name="Castinel A."/>
            <person name="Donnadieu C."/>
            <person name="Desvignes T."/>
            <person name="Floi Bucao C."/>
            <person name="Jouanno E."/>
            <person name="Wen M."/>
            <person name="Mejri S."/>
            <person name="Dirks R."/>
            <person name="Jansen H."/>
            <person name="Henkel C."/>
            <person name="Chen W.J."/>
            <person name="Zahm M."/>
            <person name="Cabau C."/>
            <person name="Klopp C."/>
            <person name="Thompson A.W."/>
            <person name="Robinson-Rechavi M."/>
            <person name="Braasch I."/>
            <person name="Lecointre G."/>
            <person name="Bobe J."/>
            <person name="Postlethwait J.H."/>
            <person name="Berthelot C."/>
            <person name="Roest Crollius H."/>
            <person name="Guiguen Y."/>
        </authorList>
    </citation>
    <scope>NUCLEOTIDE SEQUENCE</scope>
    <source>
        <strain evidence="2">WJC10195</strain>
    </source>
</reference>
<evidence type="ECO:0000313" key="2">
    <source>
        <dbReference type="EMBL" id="KAJ8344453.1"/>
    </source>
</evidence>